<sequence>MKNSLFRGCFFFYQKEKDAFRNHIYNLSAL</sequence>
<dbReference type="HOGENOM" id="CLU_3402150_0_0_9"/>
<dbReference type="Proteomes" id="UP000001355">
    <property type="component" value="Chromosome"/>
</dbReference>
<evidence type="ECO:0000313" key="2">
    <source>
        <dbReference type="Proteomes" id="UP000001355"/>
    </source>
</evidence>
<reference evidence="1 2" key="3">
    <citation type="journal article" date="2013" name="PLoS ONE">
        <title>Candidate genes that may be responsible for the unusual resistances exhibited by Bacillus pumilus SAFR-032 spores.</title>
        <authorList>
            <person name="Tirumalai M.R."/>
            <person name="Rastogi R."/>
            <person name="Zamani N."/>
            <person name="O'Bryant Williams E."/>
            <person name="Allen S."/>
            <person name="Diouf F."/>
            <person name="Kwende S."/>
            <person name="Weinstock G.M."/>
            <person name="Venkateswaran K.J."/>
            <person name="Fox G.E."/>
        </authorList>
    </citation>
    <scope>NUCLEOTIDE SEQUENCE [LARGE SCALE GENOMIC DNA]</scope>
    <source>
        <strain evidence="1 2">SAFR-032</strain>
    </source>
</reference>
<accession>A8FHB9</accession>
<organism evidence="1 2">
    <name type="scientific">Bacillus pumilus (strain SAFR-032)</name>
    <dbReference type="NCBI Taxonomy" id="315750"/>
    <lineage>
        <taxon>Bacteria</taxon>
        <taxon>Bacillati</taxon>
        <taxon>Bacillota</taxon>
        <taxon>Bacilli</taxon>
        <taxon>Bacillales</taxon>
        <taxon>Bacillaceae</taxon>
        <taxon>Bacillus</taxon>
    </lineage>
</organism>
<name>A8FHB9_BACP2</name>
<reference evidence="1 2" key="2">
    <citation type="journal article" date="2013" name="Extremophiles">
        <title>An ICEBs1-like element may be associated with the extreme radiation and desiccation resistance of Bacillus pumilus SAFR-032 spores.</title>
        <authorList>
            <person name="Tirumalai M.R."/>
            <person name="Fox G.E."/>
        </authorList>
    </citation>
    <scope>NUCLEOTIDE SEQUENCE [LARGE SCALE GENOMIC DNA]</scope>
    <source>
        <strain evidence="1 2">SAFR-032</strain>
    </source>
</reference>
<dbReference type="EMBL" id="CP000813">
    <property type="protein sequence ID" value="ABV63636.1"/>
    <property type="molecule type" value="Genomic_DNA"/>
</dbReference>
<evidence type="ECO:0000313" key="1">
    <source>
        <dbReference type="EMBL" id="ABV63636.1"/>
    </source>
</evidence>
<proteinExistence type="predicted"/>
<protein>
    <submittedName>
        <fullName evidence="1">Uncharacterized protein</fullName>
    </submittedName>
</protein>
<keyword evidence="2" id="KW-1185">Reference proteome</keyword>
<gene>
    <name evidence="1" type="ordered locus">BPUM_2982</name>
</gene>
<reference evidence="1 2" key="1">
    <citation type="journal article" date="2007" name="PLoS ONE">
        <title>Paradoxical DNA repair and peroxide resistance gene conservation in Bacillus pumilus SAFR-032.</title>
        <authorList>
            <person name="Gioia J."/>
            <person name="Yerrapragada S."/>
            <person name="Qin X."/>
            <person name="Jiang H."/>
            <person name="Igboeli O.C."/>
            <person name="Muzny D."/>
            <person name="Dugan-Rocha S."/>
            <person name="Ding Y."/>
            <person name="Hawes A."/>
            <person name="Liu W."/>
            <person name="Perez L."/>
            <person name="Kovar C."/>
            <person name="Dinh H."/>
            <person name="Lee S."/>
            <person name="Nazareth L."/>
            <person name="Blyth P."/>
            <person name="Holder M."/>
            <person name="Buhay C."/>
            <person name="Tirumalai M.R."/>
            <person name="Liu Y."/>
            <person name="Dasgupta I."/>
            <person name="Bokhetache L."/>
            <person name="Fujita M."/>
            <person name="Karouia F."/>
            <person name="Eswara Moorthy P."/>
            <person name="Siefert J."/>
            <person name="Uzman A."/>
            <person name="Buzumbo P."/>
            <person name="Verma A."/>
            <person name="Zwiya H."/>
            <person name="McWilliams B.D."/>
            <person name="Olowu A."/>
            <person name="Clinkenbeard K.D."/>
            <person name="Newcombe D."/>
            <person name="Golebiewski L."/>
            <person name="Petrosino J.F."/>
            <person name="Nicholson W.L."/>
            <person name="Fox G.E."/>
            <person name="Venkateswaran K."/>
            <person name="Highlander S.K."/>
            <person name="Weinstock G.M."/>
        </authorList>
    </citation>
    <scope>NUCLEOTIDE SEQUENCE [LARGE SCALE GENOMIC DNA]</scope>
    <source>
        <strain evidence="1 2">SAFR-032</strain>
    </source>
</reference>
<dbReference type="AlphaFoldDB" id="A8FHB9"/>
<dbReference type="KEGG" id="bpu:BPUM_2982"/>
<dbReference type="STRING" id="315750.BPUM_2982"/>